<dbReference type="Proteomes" id="UP000724584">
    <property type="component" value="Unassembled WGS sequence"/>
</dbReference>
<reference evidence="1 2" key="1">
    <citation type="journal article" date="2021" name="Nat. Commun.">
        <title>Genetic determinants of endophytism in the Arabidopsis root mycobiome.</title>
        <authorList>
            <person name="Mesny F."/>
            <person name="Miyauchi S."/>
            <person name="Thiergart T."/>
            <person name="Pickel B."/>
            <person name="Atanasova L."/>
            <person name="Karlsson M."/>
            <person name="Huettel B."/>
            <person name="Barry K.W."/>
            <person name="Haridas S."/>
            <person name="Chen C."/>
            <person name="Bauer D."/>
            <person name="Andreopoulos W."/>
            <person name="Pangilinan J."/>
            <person name="LaButti K."/>
            <person name="Riley R."/>
            <person name="Lipzen A."/>
            <person name="Clum A."/>
            <person name="Drula E."/>
            <person name="Henrissat B."/>
            <person name="Kohler A."/>
            <person name="Grigoriev I.V."/>
            <person name="Martin F.M."/>
            <person name="Hacquard S."/>
        </authorList>
    </citation>
    <scope>NUCLEOTIDE SEQUENCE [LARGE SCALE GENOMIC DNA]</scope>
    <source>
        <strain evidence="1 2">MPI-SDFR-AT-0079</strain>
    </source>
</reference>
<proteinExistence type="predicted"/>
<organism evidence="1 2">
    <name type="scientific">Chaetomium tenue</name>
    <dbReference type="NCBI Taxonomy" id="1854479"/>
    <lineage>
        <taxon>Eukaryota</taxon>
        <taxon>Fungi</taxon>
        <taxon>Dikarya</taxon>
        <taxon>Ascomycota</taxon>
        <taxon>Pezizomycotina</taxon>
        <taxon>Sordariomycetes</taxon>
        <taxon>Sordariomycetidae</taxon>
        <taxon>Sordariales</taxon>
        <taxon>Chaetomiaceae</taxon>
        <taxon>Chaetomium</taxon>
    </lineage>
</organism>
<evidence type="ECO:0000313" key="2">
    <source>
        <dbReference type="Proteomes" id="UP000724584"/>
    </source>
</evidence>
<sequence>MRDGADDGANGVNGFNGNDTVTEQTPLLATGDIAPNNEAVEQTQEDGHQGNNADDKPLPVWQIVALCYARWVEPIAFFCIFPYINQMAQENGQLADADVGFYSGLIESLFSLTQMVVMIMWGKASDRFGRKPVLVFSLVGVSCTTALFGMAKTIWQMILFRCLAGVFAGTIVTIRTMISEHSTSKTQARAFSWFAFTGNMGILFGPLIGGALADPARQYPGLFGNVSFFINYPYALPSLVVGVIGLSAVAVTAICVEETLVKPTAADRSHGEESVAPKPSTYSTRDLFEVPGVRIVLYTYGHIMLLAYSYTSIVPVFWFTKVSLGGWGFTSLQISLMMGLNGLSQAIWILLVFPPLHRRIGTNGVLRVCAIAYPLFFAMAPFFNLLLRADTPETTRAFWILAPPLLAFGSGISMCFTAIQLALNDVSPSPATLGTLNALALSIVSGVRAFSPAAFSGLFAVGARTQLLWGYAIWVLMVAIGLGFTVVSRFMPDYDELKKQRAREGDRVRYTADVGVERASRFASFFAFFHR</sequence>
<gene>
    <name evidence="1" type="ORF">F5144DRAFT_555890</name>
</gene>
<name>A0ACB7PPP8_9PEZI</name>
<accession>A0ACB7PPP8</accession>
<keyword evidence="2" id="KW-1185">Reference proteome</keyword>
<comment type="caution">
    <text evidence="1">The sequence shown here is derived from an EMBL/GenBank/DDBJ whole genome shotgun (WGS) entry which is preliminary data.</text>
</comment>
<protein>
    <submittedName>
        <fullName evidence="1">Major facilitator superfamily domain-containing protein</fullName>
    </submittedName>
</protein>
<evidence type="ECO:0000313" key="1">
    <source>
        <dbReference type="EMBL" id="KAH6650315.1"/>
    </source>
</evidence>
<dbReference type="EMBL" id="JAGIZQ010000001">
    <property type="protein sequence ID" value="KAH6650315.1"/>
    <property type="molecule type" value="Genomic_DNA"/>
</dbReference>